<dbReference type="InterPro" id="IPR001412">
    <property type="entry name" value="aa-tRNA-synth_I_CS"/>
</dbReference>
<dbReference type="SUPFAM" id="SSF52374">
    <property type="entry name" value="Nucleotidylyl transferase"/>
    <property type="match status" value="1"/>
</dbReference>
<organism evidence="18">
    <name type="scientific">Cyprideis torosa</name>
    <dbReference type="NCBI Taxonomy" id="163714"/>
    <lineage>
        <taxon>Eukaryota</taxon>
        <taxon>Metazoa</taxon>
        <taxon>Ecdysozoa</taxon>
        <taxon>Arthropoda</taxon>
        <taxon>Crustacea</taxon>
        <taxon>Oligostraca</taxon>
        <taxon>Ostracoda</taxon>
        <taxon>Podocopa</taxon>
        <taxon>Podocopida</taxon>
        <taxon>Cytherocopina</taxon>
        <taxon>Cytheroidea</taxon>
        <taxon>Cytherideidae</taxon>
        <taxon>Cyprideis</taxon>
    </lineage>
</organism>
<keyword evidence="9" id="KW-0648">Protein biosynthesis</keyword>
<evidence type="ECO:0000256" key="12">
    <source>
        <dbReference type="ARBA" id="ARBA00032665"/>
    </source>
</evidence>
<dbReference type="InterPro" id="IPR008826">
    <property type="entry name" value="Se-bd"/>
</dbReference>
<evidence type="ECO:0000259" key="16">
    <source>
        <dbReference type="Pfam" id="PF08264"/>
    </source>
</evidence>
<dbReference type="Pfam" id="PF23567">
    <property type="entry name" value="Ubiquitin_IARS1"/>
    <property type="match status" value="1"/>
</dbReference>
<dbReference type="PRINTS" id="PR00984">
    <property type="entry name" value="TRNASYNTHILE"/>
</dbReference>
<evidence type="ECO:0000256" key="1">
    <source>
        <dbReference type="ARBA" id="ARBA00004496"/>
    </source>
</evidence>
<dbReference type="Gene3D" id="1.10.730.10">
    <property type="entry name" value="Isoleucyl-tRNA Synthetase, Domain 1"/>
    <property type="match status" value="1"/>
</dbReference>
<dbReference type="GO" id="GO:0005524">
    <property type="term" value="F:ATP binding"/>
    <property type="evidence" value="ECO:0007669"/>
    <property type="project" value="UniProtKB-KW"/>
</dbReference>
<comment type="similarity">
    <text evidence="3">Belongs to the selenium-binding protein family.</text>
</comment>
<evidence type="ECO:0000256" key="3">
    <source>
        <dbReference type="ARBA" id="ARBA00005606"/>
    </source>
</evidence>
<evidence type="ECO:0000256" key="9">
    <source>
        <dbReference type="ARBA" id="ARBA00022917"/>
    </source>
</evidence>
<dbReference type="InterPro" id="IPR057033">
    <property type="entry name" value="Ubiquitin_IARS1"/>
</dbReference>
<dbReference type="SUPFAM" id="SSF50677">
    <property type="entry name" value="ValRS/IleRS/LeuRS editing domain"/>
    <property type="match status" value="1"/>
</dbReference>
<keyword evidence="7" id="KW-0547">Nucleotide-binding</keyword>
<dbReference type="GO" id="GO:0008430">
    <property type="term" value="F:selenium binding"/>
    <property type="evidence" value="ECO:0007669"/>
    <property type="project" value="InterPro"/>
</dbReference>
<evidence type="ECO:0000256" key="5">
    <source>
        <dbReference type="ARBA" id="ARBA00022490"/>
    </source>
</evidence>
<evidence type="ECO:0000256" key="2">
    <source>
        <dbReference type="ARBA" id="ARBA00005594"/>
    </source>
</evidence>
<dbReference type="Pfam" id="PF00133">
    <property type="entry name" value="tRNA-synt_1"/>
    <property type="match status" value="1"/>
</dbReference>
<evidence type="ECO:0000313" key="18">
    <source>
        <dbReference type="EMBL" id="CAD7228283.1"/>
    </source>
</evidence>
<dbReference type="PANTHER" id="PTHR42780">
    <property type="entry name" value="SOLEUCYL-TRNA SYNTHETASE"/>
    <property type="match status" value="1"/>
</dbReference>
<dbReference type="InterPro" id="IPR009080">
    <property type="entry name" value="tRNAsynth_Ia_anticodon-bd"/>
</dbReference>
<keyword evidence="6" id="KW-0436">Ligase</keyword>
<dbReference type="FunFam" id="1.10.730.10:FF:000004">
    <property type="entry name" value="Isoleucyl-tRNA synthetase, cytoplasmic"/>
    <property type="match status" value="1"/>
</dbReference>
<comment type="subcellular location">
    <subcellularLocation>
        <location evidence="1">Cytoplasm</location>
    </subcellularLocation>
</comment>
<dbReference type="FunFam" id="3.40.50.620:FF:000023">
    <property type="entry name" value="Isoleucyl-tRNA synthetase,cytoplasmic"/>
    <property type="match status" value="1"/>
</dbReference>
<evidence type="ECO:0000256" key="11">
    <source>
        <dbReference type="ARBA" id="ARBA00023266"/>
    </source>
</evidence>
<evidence type="ECO:0000256" key="14">
    <source>
        <dbReference type="ARBA" id="ARBA00069879"/>
    </source>
</evidence>
<evidence type="ECO:0000259" key="17">
    <source>
        <dbReference type="Pfam" id="PF23567"/>
    </source>
</evidence>
<dbReference type="NCBIfam" id="TIGR00392">
    <property type="entry name" value="ileS"/>
    <property type="match status" value="1"/>
</dbReference>
<dbReference type="GO" id="GO:0000049">
    <property type="term" value="F:tRNA binding"/>
    <property type="evidence" value="ECO:0007669"/>
    <property type="project" value="InterPro"/>
</dbReference>
<comment type="catalytic activity">
    <reaction evidence="13">
        <text>tRNA(Ile) + L-isoleucine + ATP = L-isoleucyl-tRNA(Ile) + AMP + diphosphate</text>
        <dbReference type="Rhea" id="RHEA:11060"/>
        <dbReference type="Rhea" id="RHEA-COMP:9666"/>
        <dbReference type="Rhea" id="RHEA-COMP:9695"/>
        <dbReference type="ChEBI" id="CHEBI:30616"/>
        <dbReference type="ChEBI" id="CHEBI:33019"/>
        <dbReference type="ChEBI" id="CHEBI:58045"/>
        <dbReference type="ChEBI" id="CHEBI:78442"/>
        <dbReference type="ChEBI" id="CHEBI:78528"/>
        <dbReference type="ChEBI" id="CHEBI:456215"/>
        <dbReference type="EC" id="6.1.1.5"/>
    </reaction>
</comment>
<dbReference type="EMBL" id="OB661466">
    <property type="protein sequence ID" value="CAD7228283.1"/>
    <property type="molecule type" value="Genomic_DNA"/>
</dbReference>
<dbReference type="PROSITE" id="PS00178">
    <property type="entry name" value="AA_TRNA_LIGASE_I"/>
    <property type="match status" value="1"/>
</dbReference>
<evidence type="ECO:0000256" key="4">
    <source>
        <dbReference type="ARBA" id="ARBA00013165"/>
    </source>
</evidence>
<dbReference type="InterPro" id="IPR002301">
    <property type="entry name" value="Ile-tRNA-ligase"/>
</dbReference>
<dbReference type="EC" id="6.1.1.5" evidence="4"/>
<dbReference type="GO" id="GO:0006428">
    <property type="term" value="P:isoleucyl-tRNA aminoacylation"/>
    <property type="evidence" value="ECO:0007669"/>
    <property type="project" value="InterPro"/>
</dbReference>
<keyword evidence="5" id="KW-0963">Cytoplasm</keyword>
<dbReference type="OrthoDB" id="1706657at2759"/>
<dbReference type="GO" id="GO:0002161">
    <property type="term" value="F:aminoacyl-tRNA deacylase activity"/>
    <property type="evidence" value="ECO:0007669"/>
    <property type="project" value="InterPro"/>
</dbReference>
<dbReference type="CDD" id="cd00818">
    <property type="entry name" value="IleRS_core"/>
    <property type="match status" value="1"/>
</dbReference>
<evidence type="ECO:0000256" key="8">
    <source>
        <dbReference type="ARBA" id="ARBA00022840"/>
    </source>
</evidence>
<dbReference type="InterPro" id="IPR009008">
    <property type="entry name" value="Val/Leu/Ile-tRNA-synth_edit"/>
</dbReference>
<protein>
    <recommendedName>
        <fullName evidence="14">Isoleucine--tRNA ligase, cytoplasmic</fullName>
        <ecNumber evidence="4">6.1.1.5</ecNumber>
    </recommendedName>
    <alternativeName>
        <fullName evidence="12">Isoleucyl-tRNA synthetase</fullName>
    </alternativeName>
</protein>
<evidence type="ECO:0000259" key="15">
    <source>
        <dbReference type="Pfam" id="PF00133"/>
    </source>
</evidence>
<proteinExistence type="inferred from homology"/>
<sequence>MPAVTSDVGSDLPAVPPDNINFPQNEENVLKYWEEIDAFKSCLKQSKGRPRYTFYDGPPFATGLPHYGHILAGTIKDVVPRYAHMQGFHVERRFGWDTHGLPVEYEIDKTLGIQGPADVAKMGIAAYNAECRKIVMRYSSEWRQVITRLGRWVDFDDDYKTLYPSFMESVWWVFKSLFDKGLVYRGFKVMPFSTACSTPLSNFESGQNYKDVVDPAVVVTFPLDDEPETSLLAWTTTPWTLPSNLGLCVNPDLEYVRVKENDSGHCYILMEARLSSVFKSEDDYEVLEKFKGFNLKDRGYQPLFSYFAQKKQNGAFRVLLDGYVTSESGTGVVHQAPYFGEDDHRVCLREGIIEADGAIVCPVDDSGKFVDPVKDFEGLHVKEADPKIIKFLKDKGRMFNASTVKHSYPFCWRSDTPLIYRAVSSWFIRVQSMRDDLLETCSKTYWVPDFVKENRFGNWLREARDWAVSRNRYWGTPIPLWVSEDGQEVVCVGSIAELERLTGETVKDLHRESVDHLSIPSFRKGQPPLKRVSEVFDCWFESGSMPYAQNHYPFEKTKEFEDAFPADFIAEGIDQTRGWFYTLLVLSTALFGKPAFKNLVVNGLVLASDGQKMSKRKKNFPDPLEVVNKYGADALRLYLINSPAVRADNLRFREEGVRDVIKDVFLPWFNAFRFLIQNVDRFVSEGNELTLSTMEEIEPSNIMDQWILSSVQSLIRFVHKEMEAYRLYTVVPRLVAFVEELTNWYVRMNRKRLKGECGTADCREALSILATVLYSMIRLLAPYTPFLTETMFQSLRSIFKEPAKSVHFLTSPVATENSIRPEIESAVSRMQKVIDLGRVIRDRKTMPLKYPLPEIIVIHRSESVLAEIQSLDSYIVEELNVRKLRTSQDKSEFGIHLTAIPNHRTLGPRLGKEFKGIMEKIKKMTDAELERAVQDGGLTLDGHEFSLDDLHIKYSTAAGLAAVEKYEAHSEGDLLVLLDITPDQTMLDEGLAREIVNRVQRLRKKAQLVPSDEVTVYYQAIGEELQRVSVNLSSYIENSLRTPWRPMASKSVAAVDSIIEEESDVKGSKLKMLIVRGFCSDYFSTSLVNGEVLAEAPEKPSKQNAPLCPFVNILVRSPTGELMKGTLLLENPVGRNALSHVEEVKKEIKLIFGLELFSNIDIFTDVALKRELAGRDMKTSFLKGKTLYVNCCNGVWKPPSDSNPQPFCSFVNVEGGGGDKQGTLLMENPSGTQLGEGVLRYLLEKSFAGKGKVKLLSSDHQQNDIIMAACCGSGPGYRTPLDAMVQGPREKIIYLPCIHPRRVGMKAVPDYLATVDVDPESPTYCQVLHRLPMSNVGDELHHSGWNACSSCYGKASASRDKLILPCLGSDRIYIIEVGEDPLAPRIHRAIEPKYLHRLDCATPHTSHCLASGEVMISTLGNKDGDGKGNFLLLDGVTFDVKDTWVPAENSTPFGYDYWYQPYHDVMVSSEWGAPSAFKEGFDPSLLGKKFGTKLHFWSWKDRKLLKSEDLGIEDGSLPLEVRFLHDPKKAVGFVGTAIGSAIFMFYKDEVGDWKTKRVIKVPPKEVEGWPMSSMPSVITDILLSLNDRFLYFSNWIHGDLRQYDVSDPANPKLVGQLFLGGSCHTESGVKIIEDSELESPPPAKYIKGKKIIGGPQMLQLSLDGKRLYATTSLFSPWDEQFYPEMVKRGSMMFRIDVDTEKGGLTLNEDFLIDFGDEPDGPVLAHEMRYPGGDCTSDIWLATED</sequence>
<feature type="domain" description="Methionyl/Valyl/Leucyl/Isoleucyl-tRNA synthetase anticodon-binding" evidence="16">
    <location>
        <begin position="704"/>
        <end position="855"/>
    </location>
</feature>
<name>A0A7R8ZQX2_9CRUS</name>
<dbReference type="SUPFAM" id="SSF47323">
    <property type="entry name" value="Anticodon-binding domain of a subclass of class I aminoacyl-tRNA synthetases"/>
    <property type="match status" value="1"/>
</dbReference>
<dbReference type="GO" id="GO:0005737">
    <property type="term" value="C:cytoplasm"/>
    <property type="evidence" value="ECO:0007669"/>
    <property type="project" value="UniProtKB-SubCell"/>
</dbReference>
<keyword evidence="8" id="KW-0067">ATP-binding</keyword>
<keyword evidence="11" id="KW-0711">Selenium</keyword>
<dbReference type="CDD" id="cd07961">
    <property type="entry name" value="Anticodon_Ia_Ile_ABEc"/>
    <property type="match status" value="1"/>
</dbReference>
<comment type="similarity">
    <text evidence="2">Belongs to the class-I aminoacyl-tRNA synthetase family.</text>
</comment>
<dbReference type="PANTHER" id="PTHR42780:SF1">
    <property type="entry name" value="ISOLEUCINE--TRNA LIGASE, CYTOPLASMIC"/>
    <property type="match status" value="1"/>
</dbReference>
<dbReference type="GO" id="GO:0004822">
    <property type="term" value="F:isoleucine-tRNA ligase activity"/>
    <property type="evidence" value="ECO:0007669"/>
    <property type="project" value="UniProtKB-EC"/>
</dbReference>
<feature type="domain" description="Aminoacyl-tRNA synthetase class Ia" evidence="15">
    <location>
        <begin position="29"/>
        <end position="650"/>
    </location>
</feature>
<dbReference type="InterPro" id="IPR014729">
    <property type="entry name" value="Rossmann-like_a/b/a_fold"/>
</dbReference>
<evidence type="ECO:0000256" key="13">
    <source>
        <dbReference type="ARBA" id="ARBA00048359"/>
    </source>
</evidence>
<dbReference type="InterPro" id="IPR002300">
    <property type="entry name" value="aa-tRNA-synth_Ia"/>
</dbReference>
<dbReference type="FunFam" id="3.40.50.620:FF:000050">
    <property type="entry name" value="Isoleucyl-tRNA synthetase,cytoplasmic"/>
    <property type="match status" value="1"/>
</dbReference>
<dbReference type="Gene3D" id="3.40.50.620">
    <property type="entry name" value="HUPs"/>
    <property type="match status" value="2"/>
</dbReference>
<dbReference type="Pfam" id="PF08264">
    <property type="entry name" value="Anticodon_1"/>
    <property type="match status" value="1"/>
</dbReference>
<dbReference type="SUPFAM" id="SSF75011">
    <property type="entry name" value="3-carboxy-cis,cis-mucoante lactonizing enzyme"/>
    <property type="match status" value="1"/>
</dbReference>
<evidence type="ECO:0000256" key="10">
    <source>
        <dbReference type="ARBA" id="ARBA00023146"/>
    </source>
</evidence>
<dbReference type="InterPro" id="IPR013155">
    <property type="entry name" value="M/V/L/I-tRNA-synth_anticd-bd"/>
</dbReference>
<feature type="domain" description="Isoleucine--tRNA ligase cytoplasmic ubiquitin-like" evidence="17">
    <location>
        <begin position="1106"/>
        <end position="1190"/>
    </location>
</feature>
<reference evidence="18" key="1">
    <citation type="submission" date="2020-11" db="EMBL/GenBank/DDBJ databases">
        <authorList>
            <person name="Tran Van P."/>
        </authorList>
    </citation>
    <scope>NUCLEOTIDE SEQUENCE</scope>
</reference>
<gene>
    <name evidence="18" type="ORF">CTOB1V02_LOCUS6170</name>
</gene>
<dbReference type="Pfam" id="PF05694">
    <property type="entry name" value="SBP56"/>
    <property type="match status" value="1"/>
</dbReference>
<dbReference type="InterPro" id="IPR023586">
    <property type="entry name" value="Ile-tRNA-ligase_type2"/>
</dbReference>
<keyword evidence="10" id="KW-0030">Aminoacyl-tRNA synthetase</keyword>
<dbReference type="InterPro" id="IPR033709">
    <property type="entry name" value="Anticodon_Ile_ABEc"/>
</dbReference>
<evidence type="ECO:0000256" key="6">
    <source>
        <dbReference type="ARBA" id="ARBA00022598"/>
    </source>
</evidence>
<dbReference type="Pfam" id="PF19302">
    <property type="entry name" value="DUF5915"/>
    <property type="match status" value="1"/>
</dbReference>
<dbReference type="HAMAP" id="MF_02003">
    <property type="entry name" value="Ile_tRNA_synth_type2"/>
    <property type="match status" value="1"/>
</dbReference>
<accession>A0A7R8ZQX2</accession>
<evidence type="ECO:0000256" key="7">
    <source>
        <dbReference type="ARBA" id="ARBA00022741"/>
    </source>
</evidence>